<comment type="cofactor">
    <cofactor evidence="16 19">
        <name>Ca(2+)</name>
        <dbReference type="ChEBI" id="CHEBI:29108"/>
    </cofactor>
    <text evidence="16 19">Binds 2 calcium ions per subunit.</text>
</comment>
<feature type="binding site" evidence="16">
    <location>
        <position position="275"/>
    </location>
    <ligand>
        <name>Ca(2+)</name>
        <dbReference type="ChEBI" id="CHEBI:29108"/>
        <label>2</label>
    </ligand>
</feature>
<comment type="similarity">
    <text evidence="19">Belongs to the peroxidase family. Classical plant (class III) peroxidase subfamily.</text>
</comment>
<evidence type="ECO:0000256" key="19">
    <source>
        <dbReference type="RuleBase" id="RU362060"/>
    </source>
</evidence>
<dbReference type="InterPro" id="IPR019794">
    <property type="entry name" value="Peroxidases_AS"/>
</dbReference>
<evidence type="ECO:0000256" key="13">
    <source>
        <dbReference type="ARBA" id="ARBA00023324"/>
    </source>
</evidence>
<feature type="domain" description="Plant heme peroxidase family profile" evidence="22">
    <location>
        <begin position="48"/>
        <end position="352"/>
    </location>
</feature>
<gene>
    <name evidence="23" type="ORF">EJB05_54629</name>
</gene>
<dbReference type="PROSITE" id="PS50873">
    <property type="entry name" value="PEROXIDASE_4"/>
    <property type="match status" value="1"/>
</dbReference>
<evidence type="ECO:0000256" key="10">
    <source>
        <dbReference type="ARBA" id="ARBA00023004"/>
    </source>
</evidence>
<comment type="catalytic activity">
    <reaction evidence="1 19">
        <text>2 a phenolic donor + H2O2 = 2 a phenolic radical donor + 2 H2O</text>
        <dbReference type="Rhea" id="RHEA:56136"/>
        <dbReference type="ChEBI" id="CHEBI:15377"/>
        <dbReference type="ChEBI" id="CHEBI:16240"/>
        <dbReference type="ChEBI" id="CHEBI:139520"/>
        <dbReference type="ChEBI" id="CHEBI:139521"/>
        <dbReference type="EC" id="1.11.1.7"/>
    </reaction>
</comment>
<feature type="binding site" evidence="16">
    <location>
        <position position="272"/>
    </location>
    <ligand>
        <name>Ca(2+)</name>
        <dbReference type="ChEBI" id="CHEBI:29108"/>
        <label>2</label>
    </ligand>
</feature>
<dbReference type="GO" id="GO:0042744">
    <property type="term" value="P:hydrogen peroxide catabolic process"/>
    <property type="evidence" value="ECO:0007669"/>
    <property type="project" value="UniProtKB-KW"/>
</dbReference>
<reference evidence="23 24" key="1">
    <citation type="journal article" date="2019" name="Sci. Rep.">
        <title>A high-quality genome of Eragrostis curvula grass provides insights into Poaceae evolution and supports new strategies to enhance forage quality.</title>
        <authorList>
            <person name="Carballo J."/>
            <person name="Santos B.A.C.M."/>
            <person name="Zappacosta D."/>
            <person name="Garbus I."/>
            <person name="Selva J.P."/>
            <person name="Gallo C.A."/>
            <person name="Diaz A."/>
            <person name="Albertini E."/>
            <person name="Caccamo M."/>
            <person name="Echenique V."/>
        </authorList>
    </citation>
    <scope>NUCLEOTIDE SEQUENCE [LARGE SCALE GENOMIC DNA]</scope>
    <source>
        <strain evidence="24">cv. Victoria</strain>
        <tissue evidence="23">Leaf</tissue>
    </source>
</reference>
<evidence type="ECO:0000256" key="12">
    <source>
        <dbReference type="ARBA" id="ARBA00023180"/>
    </source>
</evidence>
<feature type="binding site" evidence="16">
    <location>
        <position position="280"/>
    </location>
    <ligand>
        <name>Ca(2+)</name>
        <dbReference type="ChEBI" id="CHEBI:29108"/>
        <label>2</label>
    </ligand>
</feature>
<keyword evidence="21" id="KW-1133">Transmembrane helix</keyword>
<protein>
    <recommendedName>
        <fullName evidence="19">Peroxidase</fullName>
        <ecNumber evidence="19">1.11.1.7</ecNumber>
    </recommendedName>
</protein>
<dbReference type="GO" id="GO:0020037">
    <property type="term" value="F:heme binding"/>
    <property type="evidence" value="ECO:0007669"/>
    <property type="project" value="UniProtKB-UniRule"/>
</dbReference>
<dbReference type="PRINTS" id="PR00461">
    <property type="entry name" value="PLPEROXIDASE"/>
</dbReference>
<evidence type="ECO:0000256" key="8">
    <source>
        <dbReference type="ARBA" id="ARBA00022837"/>
    </source>
</evidence>
<dbReference type="GO" id="GO:0005576">
    <property type="term" value="C:extracellular region"/>
    <property type="evidence" value="ECO:0007669"/>
    <property type="project" value="UniProtKB-SubCell"/>
</dbReference>
<evidence type="ECO:0000313" key="23">
    <source>
        <dbReference type="EMBL" id="TVT99959.1"/>
    </source>
</evidence>
<organism evidence="23 24">
    <name type="scientific">Eragrostis curvula</name>
    <name type="common">weeping love grass</name>
    <dbReference type="NCBI Taxonomy" id="38414"/>
    <lineage>
        <taxon>Eukaryota</taxon>
        <taxon>Viridiplantae</taxon>
        <taxon>Streptophyta</taxon>
        <taxon>Embryophyta</taxon>
        <taxon>Tracheophyta</taxon>
        <taxon>Spermatophyta</taxon>
        <taxon>Magnoliopsida</taxon>
        <taxon>Liliopsida</taxon>
        <taxon>Poales</taxon>
        <taxon>Poaceae</taxon>
        <taxon>PACMAD clade</taxon>
        <taxon>Chloridoideae</taxon>
        <taxon>Eragrostideae</taxon>
        <taxon>Eragrostidinae</taxon>
        <taxon>Eragrostis</taxon>
    </lineage>
</organism>
<evidence type="ECO:0000259" key="22">
    <source>
        <dbReference type="PROSITE" id="PS50873"/>
    </source>
</evidence>
<evidence type="ECO:0000256" key="16">
    <source>
        <dbReference type="PIRSR" id="PIRSR600823-3"/>
    </source>
</evidence>
<keyword evidence="21" id="KW-0812">Transmembrane</keyword>
<dbReference type="InterPro" id="IPR000823">
    <property type="entry name" value="Peroxidase_pln"/>
</dbReference>
<feature type="binding site" evidence="16">
    <location>
        <position position="95"/>
    </location>
    <ligand>
        <name>Ca(2+)</name>
        <dbReference type="ChEBI" id="CHEBI:29108"/>
        <label>1</label>
    </ligand>
</feature>
<feature type="transmembrane region" description="Helical" evidence="21">
    <location>
        <begin position="28"/>
        <end position="49"/>
    </location>
</feature>
<dbReference type="Gramene" id="TVT99959">
    <property type="protein sequence ID" value="TVT99959"/>
    <property type="gene ID" value="EJB05_54629"/>
</dbReference>
<dbReference type="PANTHER" id="PTHR31517:SF84">
    <property type="entry name" value="PEROXIDASE"/>
    <property type="match status" value="1"/>
</dbReference>
<proteinExistence type="inferred from homology"/>
<feature type="binding site" evidence="15">
    <location>
        <position position="186"/>
    </location>
    <ligand>
        <name>substrate</name>
    </ligand>
</feature>
<keyword evidence="21" id="KW-0472">Membrane</keyword>
<keyword evidence="7 16" id="KW-0479">Metal-binding</keyword>
<dbReference type="FunFam" id="1.10.520.10:FF:000001">
    <property type="entry name" value="Peroxidase"/>
    <property type="match status" value="1"/>
</dbReference>
<evidence type="ECO:0000256" key="17">
    <source>
        <dbReference type="PIRSR" id="PIRSR600823-4"/>
    </source>
</evidence>
<feature type="disulfide bond" evidence="18">
    <location>
        <begin position="223"/>
        <end position="256"/>
    </location>
</feature>
<dbReference type="PROSITE" id="PS00436">
    <property type="entry name" value="PEROXIDASE_2"/>
    <property type="match status" value="1"/>
</dbReference>
<dbReference type="GO" id="GO:0140825">
    <property type="term" value="F:lactoperoxidase activity"/>
    <property type="evidence" value="ECO:0007669"/>
    <property type="project" value="UniProtKB-EC"/>
</dbReference>
<evidence type="ECO:0000256" key="3">
    <source>
        <dbReference type="ARBA" id="ARBA00006873"/>
    </source>
</evidence>
<accession>A0A5J9SLS4</accession>
<evidence type="ECO:0000313" key="24">
    <source>
        <dbReference type="Proteomes" id="UP000324897"/>
    </source>
</evidence>
<dbReference type="FunFam" id="1.10.420.10:FF:000006">
    <property type="entry name" value="Peroxidase"/>
    <property type="match status" value="1"/>
</dbReference>
<comment type="function">
    <text evidence="19">Removal of H(2)O(2), oxidation of toxic reductants, biosynthesis and degradation of lignin, suberization, auxin catabolism, response to environmental stresses such as wounding, pathogen attack and oxidative stress.</text>
</comment>
<dbReference type="PRINTS" id="PR00458">
    <property type="entry name" value="PEROXIDASE"/>
</dbReference>
<comment type="subcellular location">
    <subcellularLocation>
        <location evidence="2 19">Secreted</location>
    </subcellularLocation>
</comment>
<dbReference type="SUPFAM" id="SSF48113">
    <property type="entry name" value="Heme-dependent peroxidases"/>
    <property type="match status" value="1"/>
</dbReference>
<evidence type="ECO:0000256" key="4">
    <source>
        <dbReference type="ARBA" id="ARBA00022525"/>
    </source>
</evidence>
<dbReference type="PROSITE" id="PS00435">
    <property type="entry name" value="PEROXIDASE_1"/>
    <property type="match status" value="1"/>
</dbReference>
<dbReference type="GO" id="GO:0006979">
    <property type="term" value="P:response to oxidative stress"/>
    <property type="evidence" value="ECO:0007669"/>
    <property type="project" value="UniProtKB-UniRule"/>
</dbReference>
<dbReference type="AlphaFoldDB" id="A0A5J9SLS4"/>
<comment type="caution">
    <text evidence="23">The sequence shown here is derived from an EMBL/GenBank/DDBJ whole genome shotgun (WGS) entry which is preliminary data.</text>
</comment>
<dbReference type="InterPro" id="IPR002016">
    <property type="entry name" value="Haem_peroxidase"/>
</dbReference>
<feature type="disulfide bond" evidence="18">
    <location>
        <begin position="91"/>
        <end position="96"/>
    </location>
</feature>
<keyword evidence="11 18" id="KW-1015">Disulfide bond</keyword>
<evidence type="ECO:0000256" key="2">
    <source>
        <dbReference type="ARBA" id="ARBA00004613"/>
    </source>
</evidence>
<keyword evidence="24" id="KW-1185">Reference proteome</keyword>
<feature type="binding site" evidence="16">
    <location>
        <position position="93"/>
    </location>
    <ligand>
        <name>Ca(2+)</name>
        <dbReference type="ChEBI" id="CHEBI:29108"/>
        <label>1</label>
    </ligand>
</feature>
<dbReference type="InterPro" id="IPR019793">
    <property type="entry name" value="Peroxidases_heam-ligand_BS"/>
</dbReference>
<evidence type="ECO:0000256" key="1">
    <source>
        <dbReference type="ARBA" id="ARBA00000189"/>
    </source>
</evidence>
<keyword evidence="4 19" id="KW-0964">Secreted</keyword>
<name>A0A5J9SLS4_9POAL</name>
<keyword evidence="9 19" id="KW-0560">Oxidoreductase</keyword>
<evidence type="ECO:0000256" key="21">
    <source>
        <dbReference type="SAM" id="Phobius"/>
    </source>
</evidence>
<feature type="binding site" description="axial binding residue" evidence="16">
    <location>
        <position position="216"/>
    </location>
    <ligand>
        <name>heme b</name>
        <dbReference type="ChEBI" id="CHEBI:60344"/>
    </ligand>
    <ligandPart>
        <name>Fe</name>
        <dbReference type="ChEBI" id="CHEBI:18248"/>
    </ligandPart>
</feature>
<keyword evidence="13 19" id="KW-0376">Hydrogen peroxide</keyword>
<keyword evidence="10 16" id="KW-0408">Iron</keyword>
<dbReference type="GO" id="GO:0046872">
    <property type="term" value="F:metal ion binding"/>
    <property type="evidence" value="ECO:0007669"/>
    <property type="project" value="UniProtKB-UniRule"/>
</dbReference>
<feature type="binding site" evidence="16">
    <location>
        <position position="111"/>
    </location>
    <ligand>
        <name>Ca(2+)</name>
        <dbReference type="ChEBI" id="CHEBI:29108"/>
        <label>1</label>
    </ligand>
</feature>
<feature type="disulfide bond" evidence="18">
    <location>
        <begin position="58"/>
        <end position="138"/>
    </location>
</feature>
<feature type="non-terminal residue" evidence="23">
    <location>
        <position position="1"/>
    </location>
</feature>
<evidence type="ECO:0000256" key="15">
    <source>
        <dbReference type="PIRSR" id="PIRSR600823-2"/>
    </source>
</evidence>
<keyword evidence="5 19" id="KW-0575">Peroxidase</keyword>
<dbReference type="PANTHER" id="PTHR31517">
    <property type="match status" value="1"/>
</dbReference>
<dbReference type="EMBL" id="RWGY01000652">
    <property type="protein sequence ID" value="TVT99959.1"/>
    <property type="molecule type" value="Genomic_DNA"/>
</dbReference>
<evidence type="ECO:0000256" key="20">
    <source>
        <dbReference type="SAM" id="MobiDB-lite"/>
    </source>
</evidence>
<comment type="cofactor">
    <cofactor evidence="16 19">
        <name>heme b</name>
        <dbReference type="ChEBI" id="CHEBI:60344"/>
    </cofactor>
    <text evidence="16 19">Binds 1 heme b (iron(II)-protoporphyrin IX) group per subunit.</text>
</comment>
<comment type="similarity">
    <text evidence="3">Belongs to the peroxidase family. Ascorbate peroxidase subfamily.</text>
</comment>
<evidence type="ECO:0000256" key="7">
    <source>
        <dbReference type="ARBA" id="ARBA00022723"/>
    </source>
</evidence>
<dbReference type="EC" id="1.11.1.7" evidence="19"/>
<keyword evidence="6 19" id="KW-0349">Heme</keyword>
<evidence type="ECO:0000256" key="9">
    <source>
        <dbReference type="ARBA" id="ARBA00023002"/>
    </source>
</evidence>
<sequence>SSEVAPISSKQDSDRSTGQLATMTMRSLLVFAWAAMMASSVVLASPAALEVGFYKQKCPQAEDIVRNAVRRAVTRNPGLAAGLIRMHFHDCFVRGCDASILIDSTPEHEAEKDSPANNPSLRGFEIIDEAKAIVEAHCPRTVSCADILAFAARDGAYLAGGIEYAVPSGRRDGRESVMDEVLEHVPFPDFTVAELVENFKRKGLSADEMVTLSGAHSIGRSHCSSFTQRLYNFSGEPGRTDPAFDPAYAAELKRRCPPSTDDMSDRTTVQIDPRTPDGLDNQYYRNVLAHKVPFTSDQTLLESPWTAGLVAFHAAVGQTWEAKFAAAMVKLGAIDVLTGGEGEIRGKCSVVNHY</sequence>
<dbReference type="InterPro" id="IPR033905">
    <property type="entry name" value="Secretory_peroxidase"/>
</dbReference>
<dbReference type="Proteomes" id="UP000324897">
    <property type="component" value="Unassembled WGS sequence"/>
</dbReference>
<evidence type="ECO:0000256" key="18">
    <source>
        <dbReference type="PIRSR" id="PIRSR600823-5"/>
    </source>
</evidence>
<feature type="disulfide bond" evidence="18">
    <location>
        <begin position="144"/>
        <end position="348"/>
    </location>
</feature>
<dbReference type="CDD" id="cd00693">
    <property type="entry name" value="secretory_peroxidase"/>
    <property type="match status" value="1"/>
</dbReference>
<keyword evidence="8 16" id="KW-0106">Calcium</keyword>
<evidence type="ECO:0000256" key="6">
    <source>
        <dbReference type="ARBA" id="ARBA00022617"/>
    </source>
</evidence>
<feature type="binding site" evidence="16">
    <location>
        <position position="90"/>
    </location>
    <ligand>
        <name>Ca(2+)</name>
        <dbReference type="ChEBI" id="CHEBI:29108"/>
        <label>1</label>
    </ligand>
</feature>
<dbReference type="Pfam" id="PF00141">
    <property type="entry name" value="peroxidase"/>
    <property type="match status" value="1"/>
</dbReference>
<evidence type="ECO:0000256" key="11">
    <source>
        <dbReference type="ARBA" id="ARBA00023157"/>
    </source>
</evidence>
<feature type="region of interest" description="Disordered" evidence="20">
    <location>
        <begin position="255"/>
        <end position="276"/>
    </location>
</feature>
<dbReference type="InterPro" id="IPR010255">
    <property type="entry name" value="Haem_peroxidase_sf"/>
</dbReference>
<dbReference type="Gene3D" id="1.10.520.10">
    <property type="match status" value="1"/>
</dbReference>
<feature type="binding site" evidence="16">
    <location>
        <position position="99"/>
    </location>
    <ligand>
        <name>Ca(2+)</name>
        <dbReference type="ChEBI" id="CHEBI:29108"/>
        <label>1</label>
    </ligand>
</feature>
<keyword evidence="12" id="KW-0325">Glycoprotein</keyword>
<feature type="active site" description="Proton acceptor" evidence="14">
    <location>
        <position position="89"/>
    </location>
</feature>
<feature type="binding site" evidence="16">
    <location>
        <position position="97"/>
    </location>
    <ligand>
        <name>Ca(2+)</name>
        <dbReference type="ChEBI" id="CHEBI:29108"/>
        <label>1</label>
    </ligand>
</feature>
<evidence type="ECO:0000256" key="14">
    <source>
        <dbReference type="PIRSR" id="PIRSR600823-1"/>
    </source>
</evidence>
<dbReference type="Gene3D" id="1.10.420.10">
    <property type="entry name" value="Peroxidase, domain 2"/>
    <property type="match status" value="1"/>
</dbReference>
<evidence type="ECO:0000256" key="5">
    <source>
        <dbReference type="ARBA" id="ARBA00022559"/>
    </source>
</evidence>
<dbReference type="OrthoDB" id="2113341at2759"/>
<feature type="site" description="Transition state stabilizer" evidence="17">
    <location>
        <position position="85"/>
    </location>
</feature>